<dbReference type="PANTHER" id="PTHR33112">
    <property type="entry name" value="DOMAIN PROTEIN, PUTATIVE-RELATED"/>
    <property type="match status" value="1"/>
</dbReference>
<sequence length="653" mass="74345">MDSKATTLRGNTCSVCQAVLCPEPGYNFGPEPKLSYITPAGQTLVAFRNASQANCVICSTIFNMSEQHRLAWSDTSSKYWQPLQYRVQKYAGEEGIVRLNVIFSDPVKGSANDVRFRLIPIDNDEYRSYFRACNIESDTSSATTLATANEWFLHCHSKHKLCHKLSTFYSAKLPTRLIDIGHDGDTNWFLRIMQEQSSLSTRLSYMTLSYRWGSDANFMLLSSNIAQFEQGVPICDLPQLFRDFITVARTFHIRYVWIDALCIIQDSIDDWEAEAPKMRHVYANSACNIAASVSKSPEESMFRSREPDKIRPRMVWSSLSSDRPSFHYIFEKRYWDRQISNGPLHKRGWVFQERFLAPRVLYFGEDQILWECLSEHKCECFPCGIPAHSSDKNMDALFDYMPTINGVHPQSREPMSLGVFNLWNDLVKRYSRCDLTNPSDKMIAIAGIAELFHDITGDEYVAGWWKSRLLESLDWRVFEPQERRSACYRAPSWSWGSVDGPVTPSGLSASAEFLVSIVDFHVATGSSGTTDNVLKGYLELRGTVLVGVCRNLSNGNRAIDIEGRQLPVWIYPDSSDTQFLEGKKVICIPLKKDSSWDTSGEARSHITCILAEEVDQQQNSSVVYRRLGIFTLYTQEDVEYICAICDTKAIVII</sequence>
<evidence type="ECO:0000313" key="2">
    <source>
        <dbReference type="EMBL" id="RAH57363.1"/>
    </source>
</evidence>
<proteinExistence type="predicted"/>
<reference evidence="2 3" key="1">
    <citation type="submission" date="2018-02" db="EMBL/GenBank/DDBJ databases">
        <title>The genomes of Aspergillus section Nigri reveals drivers in fungal speciation.</title>
        <authorList>
            <consortium name="DOE Joint Genome Institute"/>
            <person name="Vesth T.C."/>
            <person name="Nybo J."/>
            <person name="Theobald S."/>
            <person name="Brandl J."/>
            <person name="Frisvad J.C."/>
            <person name="Nielsen K.F."/>
            <person name="Lyhne E.K."/>
            <person name="Kogle M.E."/>
            <person name="Kuo A."/>
            <person name="Riley R."/>
            <person name="Clum A."/>
            <person name="Nolan M."/>
            <person name="Lipzen A."/>
            <person name="Salamov A."/>
            <person name="Henrissat B."/>
            <person name="Wiebenga A."/>
            <person name="De vries R.P."/>
            <person name="Grigoriev I.V."/>
            <person name="Mortensen U.H."/>
            <person name="Andersen M.R."/>
            <person name="Baker S.E."/>
        </authorList>
    </citation>
    <scope>NUCLEOTIDE SEQUENCE [LARGE SCALE GENOMIC DNA]</scope>
    <source>
        <strain evidence="2 3">CBS 112811</strain>
    </source>
</reference>
<dbReference type="PANTHER" id="PTHR33112:SF10">
    <property type="entry name" value="TOL"/>
    <property type="match status" value="1"/>
</dbReference>
<keyword evidence="3" id="KW-1185">Reference proteome</keyword>
<dbReference type="AlphaFoldDB" id="A0A8G1R175"/>
<name>A0A8G1R175_9EURO</name>
<dbReference type="GeneID" id="37168505"/>
<dbReference type="InterPro" id="IPR010730">
    <property type="entry name" value="HET"/>
</dbReference>
<dbReference type="EMBL" id="KZ825062">
    <property type="protein sequence ID" value="RAH57363.1"/>
    <property type="molecule type" value="Genomic_DNA"/>
</dbReference>
<dbReference type="RefSeq" id="XP_025515285.1">
    <property type="nucleotide sequence ID" value="XM_025665103.1"/>
</dbReference>
<evidence type="ECO:0000313" key="3">
    <source>
        <dbReference type="Proteomes" id="UP000249526"/>
    </source>
</evidence>
<feature type="domain" description="Heterokaryon incompatibility" evidence="1">
    <location>
        <begin position="205"/>
        <end position="353"/>
    </location>
</feature>
<dbReference type="Proteomes" id="UP000249526">
    <property type="component" value="Unassembled WGS sequence"/>
</dbReference>
<organism evidence="2 3">
    <name type="scientific">Aspergillus piperis CBS 112811</name>
    <dbReference type="NCBI Taxonomy" id="1448313"/>
    <lineage>
        <taxon>Eukaryota</taxon>
        <taxon>Fungi</taxon>
        <taxon>Dikarya</taxon>
        <taxon>Ascomycota</taxon>
        <taxon>Pezizomycotina</taxon>
        <taxon>Eurotiomycetes</taxon>
        <taxon>Eurotiomycetidae</taxon>
        <taxon>Eurotiales</taxon>
        <taxon>Aspergillaceae</taxon>
        <taxon>Aspergillus</taxon>
        <taxon>Aspergillus subgen. Circumdati</taxon>
    </lineage>
</organism>
<dbReference type="Pfam" id="PF06985">
    <property type="entry name" value="HET"/>
    <property type="match status" value="1"/>
</dbReference>
<protein>
    <submittedName>
        <fullName evidence="2">HET-domain-containing protein</fullName>
    </submittedName>
</protein>
<evidence type="ECO:0000259" key="1">
    <source>
        <dbReference type="Pfam" id="PF06985"/>
    </source>
</evidence>
<accession>A0A8G1R175</accession>
<gene>
    <name evidence="2" type="ORF">BO85DRAFT_520136</name>
</gene>